<name>A0AAD0XEG5_9GAMM</name>
<evidence type="ECO:0000256" key="9">
    <source>
        <dbReference type="ARBA" id="ARBA00034290"/>
    </source>
</evidence>
<reference evidence="12 13" key="1">
    <citation type="submission" date="2018-10" db="EMBL/GenBank/DDBJ databases">
        <title>Complete Genome Sequence and Transcriptomic Profiles of a Marine Bacterium, Pseudoalteromonas agarivorans Hao 2018.</title>
        <authorList>
            <person name="Hao L."/>
        </authorList>
    </citation>
    <scope>NUCLEOTIDE SEQUENCE [LARGE SCALE GENOMIC DNA]</scope>
    <source>
        <strain evidence="12 13">Hao 2018</strain>
    </source>
</reference>
<dbReference type="InterPro" id="IPR050706">
    <property type="entry name" value="Cyclic-di-GMP_PDE-like"/>
</dbReference>
<dbReference type="CDD" id="cd01948">
    <property type="entry name" value="EAL"/>
    <property type="match status" value="1"/>
</dbReference>
<evidence type="ECO:0000256" key="10">
    <source>
        <dbReference type="SAM" id="Phobius"/>
    </source>
</evidence>
<evidence type="ECO:0000313" key="13">
    <source>
        <dbReference type="Proteomes" id="UP000279995"/>
    </source>
</evidence>
<keyword evidence="3" id="KW-1003">Cell membrane</keyword>
<dbReference type="PANTHER" id="PTHR33121">
    <property type="entry name" value="CYCLIC DI-GMP PHOSPHODIESTERASE PDEF"/>
    <property type="match status" value="1"/>
</dbReference>
<dbReference type="InterPro" id="IPR035919">
    <property type="entry name" value="EAL_sf"/>
</dbReference>
<evidence type="ECO:0000256" key="6">
    <source>
        <dbReference type="ARBA" id="ARBA00022801"/>
    </source>
</evidence>
<dbReference type="Pfam" id="PF12792">
    <property type="entry name" value="CSS-motif"/>
    <property type="match status" value="1"/>
</dbReference>
<comment type="subcellular location">
    <subcellularLocation>
        <location evidence="1">Cell membrane</location>
        <topology evidence="1">Multi-pass membrane protein</topology>
    </subcellularLocation>
</comment>
<dbReference type="SMART" id="SM00052">
    <property type="entry name" value="EAL"/>
    <property type="match status" value="1"/>
</dbReference>
<dbReference type="GO" id="GO:0071111">
    <property type="term" value="F:cyclic-guanylate-specific phosphodiesterase activity"/>
    <property type="evidence" value="ECO:0007669"/>
    <property type="project" value="UniProtKB-EC"/>
</dbReference>
<evidence type="ECO:0000256" key="2">
    <source>
        <dbReference type="ARBA" id="ARBA00012282"/>
    </source>
</evidence>
<feature type="domain" description="EAL" evidence="11">
    <location>
        <begin position="266"/>
        <end position="515"/>
    </location>
</feature>
<dbReference type="InterPro" id="IPR024744">
    <property type="entry name" value="CSS-motif_dom"/>
</dbReference>
<comment type="catalytic activity">
    <reaction evidence="9">
        <text>3',3'-c-di-GMP + H2O = 5'-phosphoguanylyl(3'-&gt;5')guanosine + H(+)</text>
        <dbReference type="Rhea" id="RHEA:24902"/>
        <dbReference type="ChEBI" id="CHEBI:15377"/>
        <dbReference type="ChEBI" id="CHEBI:15378"/>
        <dbReference type="ChEBI" id="CHEBI:58754"/>
        <dbReference type="ChEBI" id="CHEBI:58805"/>
        <dbReference type="EC" id="3.1.4.52"/>
    </reaction>
</comment>
<dbReference type="InterPro" id="IPR001633">
    <property type="entry name" value="EAL_dom"/>
</dbReference>
<evidence type="ECO:0000256" key="4">
    <source>
        <dbReference type="ARBA" id="ARBA00022636"/>
    </source>
</evidence>
<keyword evidence="4" id="KW-0973">c-di-GMP</keyword>
<keyword evidence="8 10" id="KW-0472">Membrane</keyword>
<feature type="transmembrane region" description="Helical" evidence="10">
    <location>
        <begin position="9"/>
        <end position="31"/>
    </location>
</feature>
<evidence type="ECO:0000256" key="1">
    <source>
        <dbReference type="ARBA" id="ARBA00004651"/>
    </source>
</evidence>
<accession>A0AAD0XEG5</accession>
<organism evidence="12 13">
    <name type="scientific">Pseudoalteromonas agarivorans</name>
    <dbReference type="NCBI Taxonomy" id="176102"/>
    <lineage>
        <taxon>Bacteria</taxon>
        <taxon>Pseudomonadati</taxon>
        <taxon>Pseudomonadota</taxon>
        <taxon>Gammaproteobacteria</taxon>
        <taxon>Alteromonadales</taxon>
        <taxon>Pseudoalteromonadaceae</taxon>
        <taxon>Pseudoalteromonas</taxon>
    </lineage>
</organism>
<keyword evidence="6" id="KW-0378">Hydrolase</keyword>
<evidence type="ECO:0000313" key="12">
    <source>
        <dbReference type="EMBL" id="AYM88345.1"/>
    </source>
</evidence>
<dbReference type="AlphaFoldDB" id="A0AAD0XEG5"/>
<proteinExistence type="predicted"/>
<evidence type="ECO:0000256" key="8">
    <source>
        <dbReference type="ARBA" id="ARBA00023136"/>
    </source>
</evidence>
<dbReference type="RefSeq" id="WP_096042762.1">
    <property type="nucleotide sequence ID" value="NZ_CP033066.1"/>
</dbReference>
<dbReference type="EC" id="3.1.4.52" evidence="2"/>
<dbReference type="SUPFAM" id="SSF141868">
    <property type="entry name" value="EAL domain-like"/>
    <property type="match status" value="1"/>
</dbReference>
<evidence type="ECO:0000256" key="5">
    <source>
        <dbReference type="ARBA" id="ARBA00022692"/>
    </source>
</evidence>
<feature type="transmembrane region" description="Helical" evidence="10">
    <location>
        <begin position="239"/>
        <end position="264"/>
    </location>
</feature>
<dbReference type="Gene3D" id="3.20.20.450">
    <property type="entry name" value="EAL domain"/>
    <property type="match status" value="1"/>
</dbReference>
<dbReference type="PANTHER" id="PTHR33121:SF79">
    <property type="entry name" value="CYCLIC DI-GMP PHOSPHODIESTERASE PDED-RELATED"/>
    <property type="match status" value="1"/>
</dbReference>
<gene>
    <name evidence="12" type="ORF">D9T18_16740</name>
</gene>
<dbReference type="GO" id="GO:0005886">
    <property type="term" value="C:plasma membrane"/>
    <property type="evidence" value="ECO:0007669"/>
    <property type="project" value="UniProtKB-SubCell"/>
</dbReference>
<evidence type="ECO:0000256" key="3">
    <source>
        <dbReference type="ARBA" id="ARBA00022475"/>
    </source>
</evidence>
<evidence type="ECO:0000256" key="7">
    <source>
        <dbReference type="ARBA" id="ARBA00022989"/>
    </source>
</evidence>
<evidence type="ECO:0000259" key="11">
    <source>
        <dbReference type="PROSITE" id="PS50883"/>
    </source>
</evidence>
<keyword evidence="7 10" id="KW-1133">Transmembrane helix</keyword>
<dbReference type="Pfam" id="PF00563">
    <property type="entry name" value="EAL"/>
    <property type="match status" value="1"/>
</dbReference>
<dbReference type="PROSITE" id="PS50883">
    <property type="entry name" value="EAL"/>
    <property type="match status" value="1"/>
</dbReference>
<dbReference type="EMBL" id="CP033066">
    <property type="protein sequence ID" value="AYM88345.1"/>
    <property type="molecule type" value="Genomic_DNA"/>
</dbReference>
<protein>
    <recommendedName>
        <fullName evidence="2">cyclic-guanylate-specific phosphodiesterase</fullName>
        <ecNumber evidence="2">3.1.4.52</ecNumber>
    </recommendedName>
</protein>
<dbReference type="Proteomes" id="UP000279995">
    <property type="component" value="Chromosome II"/>
</dbReference>
<sequence length="516" mass="58783">MKQYQRRSLIAVLSGVVVFIICASTLMYFAAQKLSRQLARDSNYIVQHIDAAATERRKILTRLNNANAKQCNNNTLIEMRRALFDAQYVIDIGFFTDNELVCTTGAGKLAATITDNPPDYIRIDKYDNKPVRVRYEPQLYLLLFSGRAMEVIIVRQGNYNLIVDTRAFNDKVIVSPQWEVLYKNKRETFHLAGAKGVYEQVKNHSFLPYESIIKCSTNNPGYCAAAQLPWSQFFADNQFLLIISLILISLAGVSSGLLIDYSLAARRSTITRVRKGLKKGSFYWTYQPIICLQTGKVVGCEALARFEDKYGVLFPDQFIPIIRKTNLTWRFTQAMIEKVLYELTTVEALPRNFKISINIFPYDVETGNIALLKDIPALTDSRFIICLEITEDEYLDSTVAHAHFKRLVEAGFNLSIDDFGTGYSNLKNLQNLSFHQLKIDRTFVQDITTQGLKASMIPNIMALVRKFNYTCVAEGIETNEQEAILKQAGVHYGQGWKYAKPMALREFKAYLKLQTV</sequence>
<keyword evidence="5 10" id="KW-0812">Transmembrane</keyword>